<evidence type="ECO:0000313" key="2">
    <source>
        <dbReference type="Proteomes" id="UP001358614"/>
    </source>
</evidence>
<sequence length="78" mass="8683">MSNSSTNGNYTQTDTDFSSHYYITDEERAATQYFEDQQSGKIDWEELQEELALAEFQADFTFDDNSQGGSDASASTSG</sequence>
<proteinExistence type="predicted"/>
<dbReference type="AlphaFoldDB" id="A0AAX4KSK6"/>
<dbReference type="Proteomes" id="UP001358614">
    <property type="component" value="Chromosome 2"/>
</dbReference>
<name>A0AAX4KSK6_9TREE</name>
<evidence type="ECO:0008006" key="3">
    <source>
        <dbReference type="Google" id="ProtNLM"/>
    </source>
</evidence>
<accession>A0AAX4KSK6</accession>
<dbReference type="GeneID" id="91106122"/>
<organism evidence="1 2">
    <name type="scientific">Kwoniella europaea PYCC6329</name>
    <dbReference type="NCBI Taxonomy" id="1423913"/>
    <lineage>
        <taxon>Eukaryota</taxon>
        <taxon>Fungi</taxon>
        <taxon>Dikarya</taxon>
        <taxon>Basidiomycota</taxon>
        <taxon>Agaricomycotina</taxon>
        <taxon>Tremellomycetes</taxon>
        <taxon>Tremellales</taxon>
        <taxon>Cryptococcaceae</taxon>
        <taxon>Kwoniella</taxon>
    </lineage>
</organism>
<dbReference type="KEGG" id="ker:91106122"/>
<keyword evidence="2" id="KW-1185">Reference proteome</keyword>
<protein>
    <recommendedName>
        <fullName evidence="3">EF-hand domain-containing protein</fullName>
    </recommendedName>
</protein>
<evidence type="ECO:0000313" key="1">
    <source>
        <dbReference type="EMBL" id="WWD09199.1"/>
    </source>
</evidence>
<gene>
    <name evidence="1" type="ORF">V865_007321</name>
</gene>
<reference evidence="1 2" key="1">
    <citation type="submission" date="2024-01" db="EMBL/GenBank/DDBJ databases">
        <title>Comparative genomics of Cryptococcus and Kwoniella reveals pathogenesis evolution and contrasting modes of karyotype evolution via chromosome fusion or intercentromeric recombination.</title>
        <authorList>
            <person name="Coelho M.A."/>
            <person name="David-Palma M."/>
            <person name="Shea T."/>
            <person name="Bowers K."/>
            <person name="McGinley-Smith S."/>
            <person name="Mohammad A.W."/>
            <person name="Gnirke A."/>
            <person name="Yurkov A.M."/>
            <person name="Nowrousian M."/>
            <person name="Sun S."/>
            <person name="Cuomo C.A."/>
            <person name="Heitman J."/>
        </authorList>
    </citation>
    <scope>NUCLEOTIDE SEQUENCE [LARGE SCALE GENOMIC DNA]</scope>
    <source>
        <strain evidence="1 2">PYCC6329</strain>
    </source>
</reference>
<dbReference type="RefSeq" id="XP_066087166.1">
    <property type="nucleotide sequence ID" value="XM_066231069.1"/>
</dbReference>
<dbReference type="EMBL" id="CP144090">
    <property type="protein sequence ID" value="WWD09199.1"/>
    <property type="molecule type" value="Genomic_DNA"/>
</dbReference>